<dbReference type="AlphaFoldDB" id="A0A9W7T2K0"/>
<dbReference type="Gene3D" id="2.60.40.10">
    <property type="entry name" value="Immunoglobulins"/>
    <property type="match status" value="1"/>
</dbReference>
<dbReference type="Proteomes" id="UP001059041">
    <property type="component" value="Unassembled WGS sequence"/>
</dbReference>
<gene>
    <name evidence="3" type="ORF">IRJ41_007190</name>
</gene>
<keyword evidence="1" id="KW-0812">Transmembrane</keyword>
<protein>
    <recommendedName>
        <fullName evidence="5">Immunoglobulin subtype domain-containing protein</fullName>
    </recommendedName>
</protein>
<sequence>MGAVGVLVLLLVCVFTAAEVSITCEDVTGHVGDKLTLTCRLSYEDNTCCMKMYKEDFKSVTCEQLTSISCPYTANEAMTSTVKVFIQTKDDPNSAEFTVNIEEAVKEDDTGGPNRKGHPTNETPVQTDDKSALVIILSVISCLIIIIIMGFILKRKCNF</sequence>
<reference evidence="3" key="1">
    <citation type="submission" date="2021-02" db="EMBL/GenBank/DDBJ databases">
        <title>Comparative genomics reveals that relaxation of natural selection precedes convergent phenotypic evolution of cavefish.</title>
        <authorList>
            <person name="Peng Z."/>
        </authorList>
    </citation>
    <scope>NUCLEOTIDE SEQUENCE</scope>
    <source>
        <tissue evidence="3">Muscle</tissue>
    </source>
</reference>
<evidence type="ECO:0000256" key="2">
    <source>
        <dbReference type="SAM" id="SignalP"/>
    </source>
</evidence>
<keyword evidence="4" id="KW-1185">Reference proteome</keyword>
<evidence type="ECO:0008006" key="5">
    <source>
        <dbReference type="Google" id="ProtNLM"/>
    </source>
</evidence>
<keyword evidence="1" id="KW-0472">Membrane</keyword>
<feature type="transmembrane region" description="Helical" evidence="1">
    <location>
        <begin position="132"/>
        <end position="153"/>
    </location>
</feature>
<dbReference type="EMBL" id="JAFHDT010000173">
    <property type="protein sequence ID" value="KAI7790315.1"/>
    <property type="molecule type" value="Genomic_DNA"/>
</dbReference>
<dbReference type="InterPro" id="IPR013783">
    <property type="entry name" value="Ig-like_fold"/>
</dbReference>
<name>A0A9W7T2K0_TRIRA</name>
<proteinExistence type="predicted"/>
<feature type="chain" id="PRO_5040916270" description="Immunoglobulin subtype domain-containing protein" evidence="2">
    <location>
        <begin position="19"/>
        <end position="159"/>
    </location>
</feature>
<organism evidence="3 4">
    <name type="scientific">Triplophysa rosa</name>
    <name type="common">Cave loach</name>
    <dbReference type="NCBI Taxonomy" id="992332"/>
    <lineage>
        <taxon>Eukaryota</taxon>
        <taxon>Metazoa</taxon>
        <taxon>Chordata</taxon>
        <taxon>Craniata</taxon>
        <taxon>Vertebrata</taxon>
        <taxon>Euteleostomi</taxon>
        <taxon>Actinopterygii</taxon>
        <taxon>Neopterygii</taxon>
        <taxon>Teleostei</taxon>
        <taxon>Ostariophysi</taxon>
        <taxon>Cypriniformes</taxon>
        <taxon>Nemacheilidae</taxon>
        <taxon>Triplophysa</taxon>
    </lineage>
</organism>
<evidence type="ECO:0000313" key="3">
    <source>
        <dbReference type="EMBL" id="KAI7790315.1"/>
    </source>
</evidence>
<accession>A0A9W7T2K0</accession>
<comment type="caution">
    <text evidence="3">The sequence shown here is derived from an EMBL/GenBank/DDBJ whole genome shotgun (WGS) entry which is preliminary data.</text>
</comment>
<evidence type="ECO:0000256" key="1">
    <source>
        <dbReference type="SAM" id="Phobius"/>
    </source>
</evidence>
<keyword evidence="2" id="KW-0732">Signal</keyword>
<keyword evidence="1" id="KW-1133">Transmembrane helix</keyword>
<evidence type="ECO:0000313" key="4">
    <source>
        <dbReference type="Proteomes" id="UP001059041"/>
    </source>
</evidence>
<feature type="signal peptide" evidence="2">
    <location>
        <begin position="1"/>
        <end position="18"/>
    </location>
</feature>